<sequence length="35" mass="3905">MVVGGKQQETLGTGFVLLGTRQSYRRSVATRIAHW</sequence>
<organism evidence="3">
    <name type="scientific">Schistosoma curassoni</name>
    <dbReference type="NCBI Taxonomy" id="6186"/>
    <lineage>
        <taxon>Eukaryota</taxon>
        <taxon>Metazoa</taxon>
        <taxon>Spiralia</taxon>
        <taxon>Lophotrochozoa</taxon>
        <taxon>Platyhelminthes</taxon>
        <taxon>Trematoda</taxon>
        <taxon>Digenea</taxon>
        <taxon>Strigeidida</taxon>
        <taxon>Schistosomatoidea</taxon>
        <taxon>Schistosomatidae</taxon>
        <taxon>Schistosoma</taxon>
    </lineage>
</organism>
<proteinExistence type="predicted"/>
<dbReference type="EMBL" id="UZAK01041017">
    <property type="protein sequence ID" value="VDP65817.1"/>
    <property type="molecule type" value="Genomic_DNA"/>
</dbReference>
<protein>
    <submittedName>
        <fullName evidence="3">Transcriptional regulator</fullName>
    </submittedName>
</protein>
<reference evidence="3" key="1">
    <citation type="submission" date="2016-06" db="UniProtKB">
        <authorList>
            <consortium name="WormBaseParasite"/>
        </authorList>
    </citation>
    <scope>IDENTIFICATION</scope>
</reference>
<gene>
    <name evidence="1" type="ORF">SCUD_LOCUS18438</name>
</gene>
<reference evidence="1 2" key="2">
    <citation type="submission" date="2018-11" db="EMBL/GenBank/DDBJ databases">
        <authorList>
            <consortium name="Pathogen Informatics"/>
        </authorList>
    </citation>
    <scope>NUCLEOTIDE SEQUENCE [LARGE SCALE GENOMIC DNA]</scope>
    <source>
        <strain evidence="1">Dakar</strain>
        <strain evidence="2">Dakar, Senegal</strain>
    </source>
</reference>
<keyword evidence="2" id="KW-1185">Reference proteome</keyword>
<dbReference type="Proteomes" id="UP000279833">
    <property type="component" value="Unassembled WGS sequence"/>
</dbReference>
<evidence type="ECO:0000313" key="1">
    <source>
        <dbReference type="EMBL" id="VDP65817.1"/>
    </source>
</evidence>
<evidence type="ECO:0000313" key="3">
    <source>
        <dbReference type="WBParaSite" id="SCUD_0001844101-mRNA-1"/>
    </source>
</evidence>
<evidence type="ECO:0000313" key="2">
    <source>
        <dbReference type="Proteomes" id="UP000279833"/>
    </source>
</evidence>
<dbReference type="WBParaSite" id="SCUD_0001844101-mRNA-1">
    <property type="protein sequence ID" value="SCUD_0001844101-mRNA-1"/>
    <property type="gene ID" value="SCUD_0001844101"/>
</dbReference>
<accession>A0A183KTP8</accession>
<dbReference type="AlphaFoldDB" id="A0A183KTP8"/>
<name>A0A183KTP8_9TREM</name>